<dbReference type="Proteomes" id="UP000298663">
    <property type="component" value="Unassembled WGS sequence"/>
</dbReference>
<feature type="domain" description="Neurotransmitter-gated ion-channel ligand-binding" evidence="2">
    <location>
        <begin position="38"/>
        <end position="184"/>
    </location>
</feature>
<sequence>MVGNPLAGIFLVLIAVASLHAFKDIVIERPKHLDVDFADLLLEYNPSIPPELEKPVEIAVDLKPLYASYDHNLLSLTLLLNQTWTDLRLSMAGSLTIPVPTKYASIIWKPNTHFINDVSERSASFKVLHLRKDGRVTMEQKLGVKIPCLMEYRDIERGATNCSLDMEAFGWRDHVHYWLQAVDQSKSTEPVMQFMVEDLKHGNATSMLSFPVSVNTGVNKDVLQYMVKDKREK</sequence>
<evidence type="ECO:0000259" key="2">
    <source>
        <dbReference type="Pfam" id="PF02931"/>
    </source>
</evidence>
<feature type="signal peptide" evidence="1">
    <location>
        <begin position="1"/>
        <end position="21"/>
    </location>
</feature>
<feature type="chain" id="PRO_5020747969" description="Neurotransmitter-gated ion-channel ligand-binding domain-containing protein" evidence="1">
    <location>
        <begin position="22"/>
        <end position="233"/>
    </location>
</feature>
<reference evidence="3 4" key="2">
    <citation type="journal article" date="2019" name="G3 (Bethesda)">
        <title>Hybrid Assembly of the Genome of the Entomopathogenic Nematode Steinernema carpocapsae Identifies the X-Chromosome.</title>
        <authorList>
            <person name="Serra L."/>
            <person name="Macchietto M."/>
            <person name="Macias-Munoz A."/>
            <person name="McGill C.J."/>
            <person name="Rodriguez I.M."/>
            <person name="Rodriguez B."/>
            <person name="Murad R."/>
            <person name="Mortazavi A."/>
        </authorList>
    </citation>
    <scope>NUCLEOTIDE SEQUENCE [LARGE SCALE GENOMIC DNA]</scope>
    <source>
        <strain evidence="3 4">ALL</strain>
    </source>
</reference>
<organism evidence="3 4">
    <name type="scientific">Steinernema carpocapsae</name>
    <name type="common">Entomopathogenic nematode</name>
    <dbReference type="NCBI Taxonomy" id="34508"/>
    <lineage>
        <taxon>Eukaryota</taxon>
        <taxon>Metazoa</taxon>
        <taxon>Ecdysozoa</taxon>
        <taxon>Nematoda</taxon>
        <taxon>Chromadorea</taxon>
        <taxon>Rhabditida</taxon>
        <taxon>Tylenchina</taxon>
        <taxon>Panagrolaimomorpha</taxon>
        <taxon>Strongyloidoidea</taxon>
        <taxon>Steinernematidae</taxon>
        <taxon>Steinernema</taxon>
    </lineage>
</organism>
<evidence type="ECO:0000256" key="1">
    <source>
        <dbReference type="SAM" id="SignalP"/>
    </source>
</evidence>
<protein>
    <recommendedName>
        <fullName evidence="2">Neurotransmitter-gated ion-channel ligand-binding domain-containing protein</fullName>
    </recommendedName>
</protein>
<dbReference type="InterPro" id="IPR006202">
    <property type="entry name" value="Neur_chan_lig-bd"/>
</dbReference>
<evidence type="ECO:0000313" key="3">
    <source>
        <dbReference type="EMBL" id="TKR61674.1"/>
    </source>
</evidence>
<dbReference type="OrthoDB" id="5913212at2759"/>
<evidence type="ECO:0000313" key="4">
    <source>
        <dbReference type="Proteomes" id="UP000298663"/>
    </source>
</evidence>
<gene>
    <name evidence="3" type="ORF">L596_028755</name>
</gene>
<dbReference type="InterPro" id="IPR036734">
    <property type="entry name" value="Neur_chan_lig-bd_sf"/>
</dbReference>
<reference evidence="3 4" key="1">
    <citation type="journal article" date="2015" name="Genome Biol.">
        <title>Comparative genomics of Steinernema reveals deeply conserved gene regulatory networks.</title>
        <authorList>
            <person name="Dillman A.R."/>
            <person name="Macchietto M."/>
            <person name="Porter C.F."/>
            <person name="Rogers A."/>
            <person name="Williams B."/>
            <person name="Antoshechkin I."/>
            <person name="Lee M.M."/>
            <person name="Goodwin Z."/>
            <person name="Lu X."/>
            <person name="Lewis E.E."/>
            <person name="Goodrich-Blair H."/>
            <person name="Stock S.P."/>
            <person name="Adams B.J."/>
            <person name="Sternberg P.W."/>
            <person name="Mortazavi A."/>
        </authorList>
    </citation>
    <scope>NUCLEOTIDE SEQUENCE [LARGE SCALE GENOMIC DNA]</scope>
    <source>
        <strain evidence="3 4">ALL</strain>
    </source>
</reference>
<dbReference type="SUPFAM" id="SSF63712">
    <property type="entry name" value="Nicotinic receptor ligand binding domain-like"/>
    <property type="match status" value="1"/>
</dbReference>
<dbReference type="STRING" id="34508.A0A4U5LZA7"/>
<keyword evidence="1" id="KW-0732">Signal</keyword>
<comment type="caution">
    <text evidence="3">The sequence shown here is derived from an EMBL/GenBank/DDBJ whole genome shotgun (WGS) entry which is preliminary data.</text>
</comment>
<dbReference type="AlphaFoldDB" id="A0A4U5LZA7"/>
<name>A0A4U5LZA7_STECR</name>
<dbReference type="GO" id="GO:0016020">
    <property type="term" value="C:membrane"/>
    <property type="evidence" value="ECO:0007669"/>
    <property type="project" value="InterPro"/>
</dbReference>
<dbReference type="GO" id="GO:0005230">
    <property type="term" value="F:extracellular ligand-gated monoatomic ion channel activity"/>
    <property type="evidence" value="ECO:0007669"/>
    <property type="project" value="InterPro"/>
</dbReference>
<keyword evidence="4" id="KW-1185">Reference proteome</keyword>
<dbReference type="Pfam" id="PF02931">
    <property type="entry name" value="Neur_chan_LBD"/>
    <property type="match status" value="1"/>
</dbReference>
<accession>A0A4U5LZA7</accession>
<dbReference type="Gene3D" id="2.70.170.10">
    <property type="entry name" value="Neurotransmitter-gated ion-channel ligand-binding domain"/>
    <property type="match status" value="1"/>
</dbReference>
<proteinExistence type="predicted"/>
<dbReference type="EMBL" id="AZBU02000011">
    <property type="protein sequence ID" value="TKR61674.1"/>
    <property type="molecule type" value="Genomic_DNA"/>
</dbReference>